<keyword evidence="2" id="KW-0378">Hydrolase</keyword>
<dbReference type="RefSeq" id="WP_285969306.1">
    <property type="nucleotide sequence ID" value="NZ_CP127294.1"/>
</dbReference>
<reference evidence="2 3" key="1">
    <citation type="submission" date="2023-06" db="EMBL/GenBank/DDBJ databases">
        <authorList>
            <person name="Oyuntsetseg B."/>
            <person name="Kim S.B."/>
        </authorList>
    </citation>
    <scope>NUCLEOTIDE SEQUENCE [LARGE SCALE GENOMIC DNA]</scope>
    <source>
        <strain evidence="2 3">2-15</strain>
    </source>
</reference>
<accession>A0A9Y2MRL5</accession>
<proteinExistence type="predicted"/>
<dbReference type="InterPro" id="IPR010427">
    <property type="entry name" value="DUF1023"/>
</dbReference>
<evidence type="ECO:0000259" key="1">
    <source>
        <dbReference type="Pfam" id="PF06259"/>
    </source>
</evidence>
<gene>
    <name evidence="2" type="ORF">QRX50_45850</name>
</gene>
<feature type="domain" description="DUF1023" evidence="1">
    <location>
        <begin position="187"/>
        <end position="355"/>
    </location>
</feature>
<dbReference type="Pfam" id="PF06259">
    <property type="entry name" value="Abhydrolase_8"/>
    <property type="match status" value="1"/>
</dbReference>
<keyword evidence="3" id="KW-1185">Reference proteome</keyword>
<dbReference type="GO" id="GO:0016787">
    <property type="term" value="F:hydrolase activity"/>
    <property type="evidence" value="ECO:0007669"/>
    <property type="project" value="UniProtKB-KW"/>
</dbReference>
<protein>
    <submittedName>
        <fullName evidence="2">Alpha/beta hydrolase</fullName>
    </submittedName>
</protein>
<dbReference type="AlphaFoldDB" id="A0A9Y2MRL5"/>
<dbReference type="EMBL" id="CP127294">
    <property type="protein sequence ID" value="WIX78595.1"/>
    <property type="molecule type" value="Genomic_DNA"/>
</dbReference>
<dbReference type="Proteomes" id="UP001236014">
    <property type="component" value="Chromosome"/>
</dbReference>
<evidence type="ECO:0000313" key="3">
    <source>
        <dbReference type="Proteomes" id="UP001236014"/>
    </source>
</evidence>
<sequence>MTAAVDSGGYRVAPAMLDVAAADLGGRAGALETAQKALAGVSVPATAFGEVSASADCAATLKKTLSELGEKIDGQVQRAKVLQNGLTASAAGYRRADEQVAASYRSLLPEDPLPPVSGPVGAAASGTWANAIASNRTKVSDALTAEQTRLQQLQSSGGGADDLARSQRRIALYQDILANNRQILRFDPTADGRIAELVGAIQPGTRNVGLFVPGVNTRLDNFQGYADLGRSLVAADPTGRTAMVVWADGDFPQNPLVEGPDASYAQTMDPDLKTFGDELRGQVDTQTGGAATITAIGHSYGGATVGLADSQGLAVDRVLHVESAGMGHGVWSPADLPASQAGVQRFSMTAPLDPIVLAQGNAWGAEWTGIGHGADPDAFPGITDLATGNDAAGNELWGLSSHSDVLKPGSDSWTNIYGVLTSGALTTVPGVQR</sequence>
<organism evidence="2 3">
    <name type="scientific">Amycolatopsis carbonis</name>
    <dbReference type="NCBI Taxonomy" id="715471"/>
    <lineage>
        <taxon>Bacteria</taxon>
        <taxon>Bacillati</taxon>
        <taxon>Actinomycetota</taxon>
        <taxon>Actinomycetes</taxon>
        <taxon>Pseudonocardiales</taxon>
        <taxon>Pseudonocardiaceae</taxon>
        <taxon>Amycolatopsis</taxon>
    </lineage>
</organism>
<dbReference type="KEGG" id="acab:QRX50_45850"/>
<evidence type="ECO:0000313" key="2">
    <source>
        <dbReference type="EMBL" id="WIX78595.1"/>
    </source>
</evidence>
<name>A0A9Y2MRL5_9PSEU</name>